<keyword evidence="2" id="KW-0653">Protein transport</keyword>
<dbReference type="InterPro" id="IPR045111">
    <property type="entry name" value="Vps41/Vps8"/>
</dbReference>
<accession>A0A2P7ZQB6</accession>
<feature type="domain" description="Vps41 beta-propeller" evidence="4">
    <location>
        <begin position="368"/>
        <end position="497"/>
    </location>
</feature>
<dbReference type="GO" id="GO:0005770">
    <property type="term" value="C:late endosome"/>
    <property type="evidence" value="ECO:0007669"/>
    <property type="project" value="TreeGrafter"/>
</dbReference>
<dbReference type="GO" id="GO:0006623">
    <property type="term" value="P:protein targeting to vacuole"/>
    <property type="evidence" value="ECO:0007669"/>
    <property type="project" value="InterPro"/>
</dbReference>
<dbReference type="Proteomes" id="UP000243723">
    <property type="component" value="Unassembled WGS sequence"/>
</dbReference>
<evidence type="ECO:0000256" key="3">
    <source>
        <dbReference type="SAM" id="MobiDB-lite"/>
    </source>
</evidence>
<dbReference type="Pfam" id="PF23556">
    <property type="entry name" value="TPR_Vps41"/>
    <property type="match status" value="1"/>
</dbReference>
<reference evidence="5 6" key="1">
    <citation type="submission" date="2017-05" db="EMBL/GenBank/DDBJ databases">
        <title>Draft genome sequence of Elsinoe australis.</title>
        <authorList>
            <person name="Cheng Q."/>
        </authorList>
    </citation>
    <scope>NUCLEOTIDE SEQUENCE [LARGE SCALE GENOMIC DNA]</scope>
    <source>
        <strain evidence="5 6">NL1</strain>
    </source>
</reference>
<sequence>MSTASEANDEGFDNSDALKTPTKNGAPLGANEQSDTEDDDQEEDEPRLKYTKLTGSLSSVYRNGDDTSCFLVAGDKMIVGTHNGNIHALSLPSLTPLRTYHAHSASVLAVSISPTPPPPVLGAPTPTATRAPTDSSASSQSPPSKSGSASSPGTVKKSTVPNTPSNQIYIASASQDGHVCVSSLIDPKDVTLRNFARPVQAIALSPEYKYDRTYLSGGLAGSLILTVDGKAGVSADANTNSAAAAASGWLGSIGLSSNTGKDTVLHSGEGAIAAIKFSRTGKFVAWINEHGIKIMRSHQKLDSTELQYAWKRIAHIDRPSRENWEDMAAVWKGRMEWVSNKNLEADDEVSAPPNGAGATPSKSHPHKRNPEKLIVGWGDTAWILHVFPGGTGVGKHVGERMAGSADIVHKLSFDDCILSGLALYTPSLLAVLAYRIRDDNDKPIATNQKGTPRRHRQSALSPELRLVEVATGEEVDVDTLTISRYESLSVTDYHLGSLYIPIPPAMEAYQRGTLESLGAGFWDMSTNATRLFSSGASVRSNAPSAENGRGSLFSPSASMLNARTSGITSQPNLGPAALNSPGLKLFIQTPYDCVLAVKRDLSDHLSWLLDHAKYGPAWDLLDNHPTIIRPSAPTPAQSESTPSTPSGTRTPQPGTNGRGSLADFFADSSSQTTVSATRGGSGANNPNSSVAKEKRRIADLWLQQLISANDWRRAGEVAGKTLGTSSRWEHWILAFAQNEHFDEIVDFIPATGEMRPPLPSFVFEVVLGHYIVHDARRFGELLERWDGGLFDAGAVGTAVETRLGTGDVEKGGEEWRALMEGLARLKLEGGQARQALGCYIQLQNAEEAMRLVREWRLTDAIADDVPGLLMLRVTGEQLEKGEREELRRASEEAVGLLVDEAYSGIVPPGTVVGQLRSKGKKYEVFLYFYFKRLWGGPPRDEDRLVSKVERLNLERLTTEGRIIVESFADLALEVFAKFDRDLLFLYLRTSTAYTLDKAVSICEEKEYIPELVFLLSKTGETKKALFLIIEKLGDVKQAIEFAKENEDLWDDLLDYSMDKPKFIRALLMEVGTSVDAIKLVKRIPDGLEIEGLKEGLQKLVREYDIQYSISEGVAKVLKGEVAGGMEVLREGRRKGVKFDVKHRAGEDVEVKVDPVLNAVDEDTKKSAGDLYRDTMVKSEARHVEPGHCVSCEELFEEEETDFLIGFACGHVFHLECLLDRIKASKGAYSLVESLRDQTRSDAEADTSPGAVAGAMTRSVGPKISHAQVIRSAIGGGCPVCVRAQDGTS</sequence>
<evidence type="ECO:0000256" key="1">
    <source>
        <dbReference type="ARBA" id="ARBA00022448"/>
    </source>
</evidence>
<dbReference type="GO" id="GO:0016236">
    <property type="term" value="P:macroautophagy"/>
    <property type="evidence" value="ECO:0007669"/>
    <property type="project" value="TreeGrafter"/>
</dbReference>
<feature type="compositionally biased region" description="Low complexity" evidence="3">
    <location>
        <begin position="637"/>
        <end position="655"/>
    </location>
</feature>
<dbReference type="SMART" id="SM00299">
    <property type="entry name" value="CLH"/>
    <property type="match status" value="1"/>
</dbReference>
<dbReference type="OrthoDB" id="244107at2759"/>
<feature type="compositionally biased region" description="Low complexity" evidence="3">
    <location>
        <begin position="122"/>
        <end position="153"/>
    </location>
</feature>
<feature type="compositionally biased region" description="Acidic residues" evidence="3">
    <location>
        <begin position="34"/>
        <end position="45"/>
    </location>
</feature>
<evidence type="ECO:0000259" key="4">
    <source>
        <dbReference type="Pfam" id="PF23411"/>
    </source>
</evidence>
<dbReference type="STRING" id="40998.A0A2P7ZQB6"/>
<gene>
    <name evidence="5" type="ORF">B9Z65_346</name>
</gene>
<dbReference type="InterPro" id="IPR036322">
    <property type="entry name" value="WD40_repeat_dom_sf"/>
</dbReference>
<feature type="region of interest" description="Disordered" evidence="3">
    <location>
        <begin position="672"/>
        <end position="691"/>
    </location>
</feature>
<dbReference type="PANTHER" id="PTHR12616">
    <property type="entry name" value="VACUOLAR PROTEIN SORTING VPS41"/>
    <property type="match status" value="1"/>
</dbReference>
<dbReference type="InterPro" id="IPR011990">
    <property type="entry name" value="TPR-like_helical_dom_sf"/>
</dbReference>
<feature type="region of interest" description="Disordered" evidence="3">
    <location>
        <begin position="113"/>
        <end position="162"/>
    </location>
</feature>
<feature type="compositionally biased region" description="Polar residues" evidence="3">
    <location>
        <begin position="672"/>
        <end position="690"/>
    </location>
</feature>
<evidence type="ECO:0000313" key="6">
    <source>
        <dbReference type="Proteomes" id="UP000243723"/>
    </source>
</evidence>
<evidence type="ECO:0000313" key="5">
    <source>
        <dbReference type="EMBL" id="PSK50402.1"/>
    </source>
</evidence>
<feature type="region of interest" description="Disordered" evidence="3">
    <location>
        <begin position="626"/>
        <end position="663"/>
    </location>
</feature>
<evidence type="ECO:0000256" key="2">
    <source>
        <dbReference type="ARBA" id="ARBA00022927"/>
    </source>
</evidence>
<dbReference type="Gene3D" id="2.130.10.10">
    <property type="entry name" value="YVTN repeat-like/Quinoprotein amine dehydrogenase"/>
    <property type="match status" value="1"/>
</dbReference>
<dbReference type="Gene3D" id="1.25.40.10">
    <property type="entry name" value="Tetratricopeptide repeat domain"/>
    <property type="match status" value="1"/>
</dbReference>
<feature type="region of interest" description="Disordered" evidence="3">
    <location>
        <begin position="345"/>
        <end position="369"/>
    </location>
</feature>
<dbReference type="InterPro" id="IPR015943">
    <property type="entry name" value="WD40/YVTN_repeat-like_dom_sf"/>
</dbReference>
<feature type="domain" description="Vps41 beta-propeller" evidence="4">
    <location>
        <begin position="169"/>
        <end position="300"/>
    </location>
</feature>
<protein>
    <submittedName>
        <fullName evidence="5">Vacuolar protein sorting-associated protein 41</fullName>
    </submittedName>
</protein>
<dbReference type="GO" id="GO:0009267">
    <property type="term" value="P:cellular response to starvation"/>
    <property type="evidence" value="ECO:0007669"/>
    <property type="project" value="TreeGrafter"/>
</dbReference>
<keyword evidence="1" id="KW-0813">Transport</keyword>
<dbReference type="EMBL" id="NHZQ01000138">
    <property type="protein sequence ID" value="PSK50402.1"/>
    <property type="molecule type" value="Genomic_DNA"/>
</dbReference>
<dbReference type="InterPro" id="IPR057780">
    <property type="entry name" value="Beta-prop_Vps41"/>
</dbReference>
<dbReference type="SUPFAM" id="SSF57850">
    <property type="entry name" value="RING/U-box"/>
    <property type="match status" value="1"/>
</dbReference>
<dbReference type="InterPro" id="IPR000547">
    <property type="entry name" value="Clathrin_H-chain/VPS_repeat"/>
</dbReference>
<dbReference type="GO" id="GO:0030897">
    <property type="term" value="C:HOPS complex"/>
    <property type="evidence" value="ECO:0007669"/>
    <property type="project" value="TreeGrafter"/>
</dbReference>
<dbReference type="GO" id="GO:0034058">
    <property type="term" value="P:endosomal vesicle fusion"/>
    <property type="evidence" value="ECO:0007669"/>
    <property type="project" value="TreeGrafter"/>
</dbReference>
<dbReference type="SUPFAM" id="SSF50978">
    <property type="entry name" value="WD40 repeat-like"/>
    <property type="match status" value="1"/>
</dbReference>
<name>A0A2P7ZQB6_9PEZI</name>
<dbReference type="Pfam" id="PF23411">
    <property type="entry name" value="Beta-prop_Vps41"/>
    <property type="match status" value="2"/>
</dbReference>
<comment type="caution">
    <text evidence="5">The sequence shown here is derived from an EMBL/GenBank/DDBJ whole genome shotgun (WGS) entry which is preliminary data.</text>
</comment>
<keyword evidence="6" id="KW-1185">Reference proteome</keyword>
<feature type="region of interest" description="Disordered" evidence="3">
    <location>
        <begin position="1"/>
        <end position="47"/>
    </location>
</feature>
<proteinExistence type="predicted"/>
<organism evidence="5 6">
    <name type="scientific">Elsinoe australis</name>
    <dbReference type="NCBI Taxonomy" id="40998"/>
    <lineage>
        <taxon>Eukaryota</taxon>
        <taxon>Fungi</taxon>
        <taxon>Dikarya</taxon>
        <taxon>Ascomycota</taxon>
        <taxon>Pezizomycotina</taxon>
        <taxon>Dothideomycetes</taxon>
        <taxon>Dothideomycetidae</taxon>
        <taxon>Myriangiales</taxon>
        <taxon>Elsinoaceae</taxon>
        <taxon>Elsinoe</taxon>
    </lineage>
</organism>
<dbReference type="PANTHER" id="PTHR12616:SF1">
    <property type="entry name" value="VACUOLAR PROTEIN SORTING-ASSOCIATED PROTEIN 41 HOMOLOG"/>
    <property type="match status" value="1"/>
</dbReference>